<dbReference type="RefSeq" id="WP_252760939.1">
    <property type="nucleotide sequence ID" value="NZ_JAMXLY010000021.1"/>
</dbReference>
<sequence>MDYKYINQLLERYWKGETTLEEEEILRAFFSQKDVPVELQPYQTLFCYMQDETKKDVLGEDFDEKVLSKTEGPRTVKARVITMHQRLMPLFKAAAIVAILLTLGNAAQVPFREADKPAANTTGLKSVKGASVAMGLDTAVIDSVQQSNVVPTSPTPAGTILK</sequence>
<protein>
    <submittedName>
        <fullName evidence="2">Pyruvate ferredoxin oxidoreductase</fullName>
    </submittedName>
</protein>
<evidence type="ECO:0000256" key="1">
    <source>
        <dbReference type="SAM" id="Phobius"/>
    </source>
</evidence>
<proteinExistence type="predicted"/>
<evidence type="ECO:0000313" key="3">
    <source>
        <dbReference type="Proteomes" id="UP001204015"/>
    </source>
</evidence>
<keyword evidence="3" id="KW-1185">Reference proteome</keyword>
<evidence type="ECO:0000313" key="2">
    <source>
        <dbReference type="EMBL" id="MCO6025581.1"/>
    </source>
</evidence>
<comment type="caution">
    <text evidence="2">The sequence shown here is derived from an EMBL/GenBank/DDBJ whole genome shotgun (WGS) entry which is preliminary data.</text>
</comment>
<keyword evidence="1" id="KW-0812">Transmembrane</keyword>
<keyword evidence="1" id="KW-1133">Transmembrane helix</keyword>
<reference evidence="2 3" key="1">
    <citation type="submission" date="2022-06" db="EMBL/GenBank/DDBJ databases">
        <title>A taxonomic note on the genus Prevotella: Description of four novel genera and emended description of the genera Hallella and Xylanibacter.</title>
        <authorList>
            <person name="Hitch T.C.A."/>
        </authorList>
    </citation>
    <scope>NUCLEOTIDE SEQUENCE [LARGE SCALE GENOMIC DNA]</scope>
    <source>
        <strain evidence="2 3">DSM 100619</strain>
    </source>
</reference>
<keyword evidence="2" id="KW-0670">Pyruvate</keyword>
<dbReference type="Proteomes" id="UP001204015">
    <property type="component" value="Unassembled WGS sequence"/>
</dbReference>
<dbReference type="EMBL" id="JAMXLY010000021">
    <property type="protein sequence ID" value="MCO6025581.1"/>
    <property type="molecule type" value="Genomic_DNA"/>
</dbReference>
<gene>
    <name evidence="2" type="ORF">NG821_06970</name>
</gene>
<organism evidence="2 3">
    <name type="scientific">Segatella cerevisiae</name>
    <dbReference type="NCBI Taxonomy" id="2053716"/>
    <lineage>
        <taxon>Bacteria</taxon>
        <taxon>Pseudomonadati</taxon>
        <taxon>Bacteroidota</taxon>
        <taxon>Bacteroidia</taxon>
        <taxon>Bacteroidales</taxon>
        <taxon>Prevotellaceae</taxon>
        <taxon>Segatella</taxon>
    </lineage>
</organism>
<feature type="transmembrane region" description="Helical" evidence="1">
    <location>
        <begin position="87"/>
        <end position="107"/>
    </location>
</feature>
<accession>A0ABT1BWW9</accession>
<keyword evidence="1" id="KW-0472">Membrane</keyword>
<name>A0ABT1BWW9_9BACT</name>